<reference evidence="2 3" key="1">
    <citation type="submission" date="2023-10" db="EMBL/GenBank/DDBJ databases">
        <title>Genomes of two closely related lineages of the louse Polyplax serrata with different host specificities.</title>
        <authorList>
            <person name="Martinu J."/>
            <person name="Tarabai H."/>
            <person name="Stefka J."/>
            <person name="Hypsa V."/>
        </authorList>
    </citation>
    <scope>NUCLEOTIDE SEQUENCE [LARGE SCALE GENOMIC DNA]</scope>
    <source>
        <strain evidence="2">HR10_N</strain>
    </source>
</reference>
<dbReference type="EMBL" id="JAWJWE010000036">
    <property type="protein sequence ID" value="KAK6628837.1"/>
    <property type="molecule type" value="Genomic_DNA"/>
</dbReference>
<evidence type="ECO:0000313" key="3">
    <source>
        <dbReference type="Proteomes" id="UP001372834"/>
    </source>
</evidence>
<name>A0AAN8S4Z7_POLSC</name>
<evidence type="ECO:0000313" key="2">
    <source>
        <dbReference type="EMBL" id="KAK6628837.1"/>
    </source>
</evidence>
<feature type="compositionally biased region" description="Polar residues" evidence="1">
    <location>
        <begin position="106"/>
        <end position="118"/>
    </location>
</feature>
<feature type="compositionally biased region" description="Basic residues" evidence="1">
    <location>
        <begin position="8"/>
        <end position="18"/>
    </location>
</feature>
<feature type="compositionally biased region" description="Basic and acidic residues" evidence="1">
    <location>
        <begin position="50"/>
        <end position="64"/>
    </location>
</feature>
<feature type="compositionally biased region" description="Low complexity" evidence="1">
    <location>
        <begin position="65"/>
        <end position="76"/>
    </location>
</feature>
<accession>A0AAN8S4Z7</accession>
<organism evidence="2 3">
    <name type="scientific">Polyplax serrata</name>
    <name type="common">Common mouse louse</name>
    <dbReference type="NCBI Taxonomy" id="468196"/>
    <lineage>
        <taxon>Eukaryota</taxon>
        <taxon>Metazoa</taxon>
        <taxon>Ecdysozoa</taxon>
        <taxon>Arthropoda</taxon>
        <taxon>Hexapoda</taxon>
        <taxon>Insecta</taxon>
        <taxon>Pterygota</taxon>
        <taxon>Neoptera</taxon>
        <taxon>Paraneoptera</taxon>
        <taxon>Psocodea</taxon>
        <taxon>Troctomorpha</taxon>
        <taxon>Phthiraptera</taxon>
        <taxon>Anoplura</taxon>
        <taxon>Polyplacidae</taxon>
        <taxon>Polyplax</taxon>
    </lineage>
</organism>
<dbReference type="AlphaFoldDB" id="A0AAN8S4Z7"/>
<proteinExistence type="predicted"/>
<sequence length="124" mass="13945">MNCAHTARSLRQKTKMAGRKIDFAKESRKGGEEEQEEQGENEFHPRRKVKEGGIVKVRADESKTTKTTMTRRLLLTVVDASRSENDSDPPRTCPAPGWTKEKRSGRVSSGQITPSSSVKFKRVK</sequence>
<feature type="compositionally biased region" description="Basic and acidic residues" evidence="1">
    <location>
        <begin position="19"/>
        <end position="32"/>
    </location>
</feature>
<feature type="region of interest" description="Disordered" evidence="1">
    <location>
        <begin position="1"/>
        <end position="124"/>
    </location>
</feature>
<protein>
    <submittedName>
        <fullName evidence="2">Uncharacterized protein</fullName>
    </submittedName>
</protein>
<gene>
    <name evidence="2" type="ORF">RUM43_002653</name>
</gene>
<dbReference type="Proteomes" id="UP001372834">
    <property type="component" value="Unassembled WGS sequence"/>
</dbReference>
<evidence type="ECO:0000256" key="1">
    <source>
        <dbReference type="SAM" id="MobiDB-lite"/>
    </source>
</evidence>
<comment type="caution">
    <text evidence="2">The sequence shown here is derived from an EMBL/GenBank/DDBJ whole genome shotgun (WGS) entry which is preliminary data.</text>
</comment>